<sequence length="148" mass="16897">MPRHQEIYEQNENAKFGWHFESEQSARRYFRASCLLLSKSSTREICLEDPRGGIDAATAGSADDVACPYRSWDKATLKTLVPPRFELKKLEREGLTFLSQSYLSWHFSLTSLREWHSKRLRGARSLGAVLGGRGKHLVVHVEGFLSFP</sequence>
<protein>
    <submittedName>
        <fullName evidence="1">Uncharacterized protein</fullName>
    </submittedName>
</protein>
<gene>
    <name evidence="1" type="ORF">F3Y22_tig00111022pilonHSYRG00443</name>
</gene>
<keyword evidence="2" id="KW-1185">Reference proteome</keyword>
<name>A0A6A2Z6U6_HIBSY</name>
<organism evidence="1 2">
    <name type="scientific">Hibiscus syriacus</name>
    <name type="common">Rose of Sharon</name>
    <dbReference type="NCBI Taxonomy" id="106335"/>
    <lineage>
        <taxon>Eukaryota</taxon>
        <taxon>Viridiplantae</taxon>
        <taxon>Streptophyta</taxon>
        <taxon>Embryophyta</taxon>
        <taxon>Tracheophyta</taxon>
        <taxon>Spermatophyta</taxon>
        <taxon>Magnoliopsida</taxon>
        <taxon>eudicotyledons</taxon>
        <taxon>Gunneridae</taxon>
        <taxon>Pentapetalae</taxon>
        <taxon>rosids</taxon>
        <taxon>malvids</taxon>
        <taxon>Malvales</taxon>
        <taxon>Malvaceae</taxon>
        <taxon>Malvoideae</taxon>
        <taxon>Hibiscus</taxon>
    </lineage>
</organism>
<dbReference type="Proteomes" id="UP000436088">
    <property type="component" value="Unassembled WGS sequence"/>
</dbReference>
<dbReference type="EMBL" id="VEPZ02001205">
    <property type="protein sequence ID" value="KAE8687293.1"/>
    <property type="molecule type" value="Genomic_DNA"/>
</dbReference>
<evidence type="ECO:0000313" key="2">
    <source>
        <dbReference type="Proteomes" id="UP000436088"/>
    </source>
</evidence>
<proteinExistence type="predicted"/>
<comment type="caution">
    <text evidence="1">The sequence shown here is derived from an EMBL/GenBank/DDBJ whole genome shotgun (WGS) entry which is preliminary data.</text>
</comment>
<reference evidence="1" key="1">
    <citation type="submission" date="2019-09" db="EMBL/GenBank/DDBJ databases">
        <title>Draft genome information of white flower Hibiscus syriacus.</title>
        <authorList>
            <person name="Kim Y.-M."/>
        </authorList>
    </citation>
    <scope>NUCLEOTIDE SEQUENCE [LARGE SCALE GENOMIC DNA]</scope>
    <source>
        <strain evidence="1">YM2019G1</strain>
    </source>
</reference>
<evidence type="ECO:0000313" key="1">
    <source>
        <dbReference type="EMBL" id="KAE8687293.1"/>
    </source>
</evidence>
<dbReference type="AlphaFoldDB" id="A0A6A2Z6U6"/>
<accession>A0A6A2Z6U6</accession>